<dbReference type="PATRIC" id="fig|742823.3.peg.1191"/>
<evidence type="ECO:0008006" key="8">
    <source>
        <dbReference type="Google" id="ProtNLM"/>
    </source>
</evidence>
<name>K1KH89_9BURK</name>
<dbReference type="InterPro" id="IPR005534">
    <property type="entry name" value="Curli_assmbl/transp-comp_CsgG"/>
</dbReference>
<sequence>MFAKALGSSGQFTVLERDDLEAIDREAARNGSSTQQVGADILVIGSLTEFGRKTVGKSGFMSATKKQVAYAKMDVRVVDTSTGIVLFTASGAGEASNESDSVLGWGSSRASYDGTLSDKAIAQAVSEVINKMVTGLADRPWKTYFLSVEKGAVAISGGASQGLTPGMKLSVKTLGKQVKSGQTGFLVRLPGTEIAKIEVTQNFGDSPETEGSLVKVISGSLGKHDPNKLVIEEIK</sequence>
<keyword evidence="4" id="KW-0564">Palmitate</keyword>
<dbReference type="STRING" id="742823.HMPREF9465_01199"/>
<evidence type="ECO:0000256" key="5">
    <source>
        <dbReference type="ARBA" id="ARBA00023288"/>
    </source>
</evidence>
<dbReference type="Gene3D" id="3.40.50.10610">
    <property type="entry name" value="ABC-type transport auxiliary lipoprotein component"/>
    <property type="match status" value="1"/>
</dbReference>
<keyword evidence="5" id="KW-0449">Lipoprotein</keyword>
<evidence type="ECO:0000256" key="2">
    <source>
        <dbReference type="ARBA" id="ARBA00022729"/>
    </source>
</evidence>
<comment type="caution">
    <text evidence="6">The sequence shown here is derived from an EMBL/GenBank/DDBJ whole genome shotgun (WGS) entry which is preliminary data.</text>
</comment>
<dbReference type="eggNOG" id="COG1462">
    <property type="taxonomic scope" value="Bacteria"/>
</dbReference>
<evidence type="ECO:0000313" key="6">
    <source>
        <dbReference type="EMBL" id="EKB31094.1"/>
    </source>
</evidence>
<dbReference type="PANTHER" id="PTHR41164">
    <property type="entry name" value="CURLI PRODUCTION ASSEMBLY/TRANSPORT COMPONENT CSGG"/>
    <property type="match status" value="1"/>
</dbReference>
<dbReference type="PANTHER" id="PTHR41164:SF1">
    <property type="entry name" value="CURLI PRODUCTION ASSEMBLY_TRANSPORT COMPONENT CSGG"/>
    <property type="match status" value="1"/>
</dbReference>
<keyword evidence="1" id="KW-1003">Cell membrane</keyword>
<dbReference type="HOGENOM" id="CLU_074310_0_0_4"/>
<reference evidence="6 7" key="1">
    <citation type="submission" date="2012-05" db="EMBL/GenBank/DDBJ databases">
        <title>The Genome Sequence of Sutterella wadsworthensis 2_1_59BFAA.</title>
        <authorList>
            <consortium name="The Broad Institute Genome Sequencing Platform"/>
            <person name="Earl A."/>
            <person name="Ward D."/>
            <person name="Feldgarden M."/>
            <person name="Gevers D."/>
            <person name="Daigneault M."/>
            <person name="Strauss J."/>
            <person name="Allen-Vercoe E."/>
            <person name="Walker B."/>
            <person name="Young S.K."/>
            <person name="Zeng Q."/>
            <person name="Gargeya S."/>
            <person name="Fitzgerald M."/>
            <person name="Haas B."/>
            <person name="Abouelleil A."/>
            <person name="Alvarado L."/>
            <person name="Arachchi H.M."/>
            <person name="Berlin A.M."/>
            <person name="Chapman S.B."/>
            <person name="Goldberg J."/>
            <person name="Griggs A."/>
            <person name="Gujja S."/>
            <person name="Hansen M."/>
            <person name="Howarth C."/>
            <person name="Imamovic A."/>
            <person name="Larimer J."/>
            <person name="McCowen C."/>
            <person name="Montmayeur A."/>
            <person name="Murphy C."/>
            <person name="Neiman D."/>
            <person name="Pearson M."/>
            <person name="Priest M."/>
            <person name="Roberts A."/>
            <person name="Saif S."/>
            <person name="Shea T."/>
            <person name="Sisk P."/>
            <person name="Sykes S."/>
            <person name="Wortman J."/>
            <person name="Nusbaum C."/>
            <person name="Birren B."/>
        </authorList>
    </citation>
    <scope>NUCLEOTIDE SEQUENCE [LARGE SCALE GENOMIC DNA]</scope>
    <source>
        <strain evidence="6 7">2_1_59BFAA</strain>
    </source>
</reference>
<organism evidence="6 7">
    <name type="scientific">Sutterella wadsworthensis 2_1_59BFAA</name>
    <dbReference type="NCBI Taxonomy" id="742823"/>
    <lineage>
        <taxon>Bacteria</taxon>
        <taxon>Pseudomonadati</taxon>
        <taxon>Pseudomonadota</taxon>
        <taxon>Betaproteobacteria</taxon>
        <taxon>Burkholderiales</taxon>
        <taxon>Sutterellaceae</taxon>
        <taxon>Sutterella</taxon>
    </lineage>
</organism>
<dbReference type="EMBL" id="ADMG01000031">
    <property type="protein sequence ID" value="EKB31094.1"/>
    <property type="molecule type" value="Genomic_DNA"/>
</dbReference>
<evidence type="ECO:0000256" key="4">
    <source>
        <dbReference type="ARBA" id="ARBA00023139"/>
    </source>
</evidence>
<evidence type="ECO:0000313" key="7">
    <source>
        <dbReference type="Proteomes" id="UP000005835"/>
    </source>
</evidence>
<evidence type="ECO:0000256" key="1">
    <source>
        <dbReference type="ARBA" id="ARBA00022475"/>
    </source>
</evidence>
<dbReference type="Pfam" id="PF03783">
    <property type="entry name" value="CsgG"/>
    <property type="match status" value="1"/>
</dbReference>
<keyword evidence="2" id="KW-0732">Signal</keyword>
<keyword evidence="7" id="KW-1185">Reference proteome</keyword>
<evidence type="ECO:0000256" key="3">
    <source>
        <dbReference type="ARBA" id="ARBA00023136"/>
    </source>
</evidence>
<dbReference type="AlphaFoldDB" id="K1KH89"/>
<dbReference type="GO" id="GO:0030288">
    <property type="term" value="C:outer membrane-bounded periplasmic space"/>
    <property type="evidence" value="ECO:0007669"/>
    <property type="project" value="InterPro"/>
</dbReference>
<dbReference type="Proteomes" id="UP000005835">
    <property type="component" value="Unassembled WGS sequence"/>
</dbReference>
<keyword evidence="3" id="KW-0472">Membrane</keyword>
<protein>
    <recommendedName>
        <fullName evidence="8">Curli production assembly/transport component CsgG</fullName>
    </recommendedName>
</protein>
<proteinExistence type="predicted"/>
<gene>
    <name evidence="6" type="ORF">HMPREF9465_01199</name>
</gene>
<accession>K1KH89</accession>